<feature type="transmembrane region" description="Helical" evidence="1">
    <location>
        <begin position="104"/>
        <end position="122"/>
    </location>
</feature>
<keyword evidence="1" id="KW-1133">Transmembrane helix</keyword>
<feature type="domain" description="EccD-like transmembrane" evidence="2">
    <location>
        <begin position="133"/>
        <end position="445"/>
    </location>
</feature>
<feature type="transmembrane region" description="Helical" evidence="1">
    <location>
        <begin position="236"/>
        <end position="257"/>
    </location>
</feature>
<feature type="transmembrane region" description="Helical" evidence="1">
    <location>
        <begin position="385"/>
        <end position="406"/>
    </location>
</feature>
<dbReference type="EMBL" id="JACGXA010000001">
    <property type="protein sequence ID" value="MBA8805332.1"/>
    <property type="molecule type" value="Genomic_DNA"/>
</dbReference>
<feature type="transmembrane region" description="Helical" evidence="1">
    <location>
        <begin position="333"/>
        <end position="353"/>
    </location>
</feature>
<dbReference type="Pfam" id="PF19053">
    <property type="entry name" value="EccD"/>
    <property type="match status" value="1"/>
</dbReference>
<dbReference type="InterPro" id="IPR044049">
    <property type="entry name" value="EccD_transm"/>
</dbReference>
<dbReference type="Proteomes" id="UP000580910">
    <property type="component" value="Unassembled WGS sequence"/>
</dbReference>
<feature type="transmembrane region" description="Helical" evidence="1">
    <location>
        <begin position="304"/>
        <end position="327"/>
    </location>
</feature>
<feature type="transmembrane region" description="Helical" evidence="1">
    <location>
        <begin position="134"/>
        <end position="153"/>
    </location>
</feature>
<evidence type="ECO:0000313" key="3">
    <source>
        <dbReference type="EMBL" id="MBA8805332.1"/>
    </source>
</evidence>
<organism evidence="3 4">
    <name type="scientific">Nocardioides ginsengisegetis</name>
    <dbReference type="NCBI Taxonomy" id="661491"/>
    <lineage>
        <taxon>Bacteria</taxon>
        <taxon>Bacillati</taxon>
        <taxon>Actinomycetota</taxon>
        <taxon>Actinomycetes</taxon>
        <taxon>Propionibacteriales</taxon>
        <taxon>Nocardioidaceae</taxon>
        <taxon>Nocardioides</taxon>
    </lineage>
</organism>
<feature type="transmembrane region" description="Helical" evidence="1">
    <location>
        <begin position="426"/>
        <end position="446"/>
    </location>
</feature>
<reference evidence="3 4" key="1">
    <citation type="submission" date="2020-07" db="EMBL/GenBank/DDBJ databases">
        <title>Sequencing the genomes of 1000 actinobacteria strains.</title>
        <authorList>
            <person name="Klenk H.-P."/>
        </authorList>
    </citation>
    <scope>NUCLEOTIDE SEQUENCE [LARGE SCALE GENOMIC DNA]</scope>
    <source>
        <strain evidence="3 4">DSM 21349</strain>
    </source>
</reference>
<keyword evidence="4" id="KW-1185">Reference proteome</keyword>
<proteinExistence type="predicted"/>
<keyword evidence="1" id="KW-0472">Membrane</keyword>
<keyword evidence="1" id="KW-0812">Transmembrane</keyword>
<dbReference type="RefSeq" id="WP_182541085.1">
    <property type="nucleotide sequence ID" value="NZ_JACGXA010000001.1"/>
</dbReference>
<evidence type="ECO:0000256" key="1">
    <source>
        <dbReference type="SAM" id="Phobius"/>
    </source>
</evidence>
<feature type="transmembrane region" description="Helical" evidence="1">
    <location>
        <begin position="360"/>
        <end position="379"/>
    </location>
</feature>
<sequence>MAAATGGSLALSVHGPLGVLDLLVPAGAAATDVAREYAEQSGLAAVPVLYTRLGQHLQPDVALADVGIGTGSVLVATTEVQRLGGSVLPRETHPREDRPGPLSVVWFAGAVVVAVLAAWFAARSGSDAQREATVLLLVAAAVVGVVPLGRYAAHRLLAVPAYAGSAAFVLAWDPQPARIPTVLGVAALVAAVAAAVARTLDRRNEEALKVWVTVGVAVFAVTGLAALLGFPPRVPWALLLVAAMLAARFVPGFAVDVPDQYLIDLERLAVNAWSARERATGRRGRSVVPPSAVATVAARGTRIVTAYAVAILAVTSVSAPLLLGTATLSLDRVGARCLVLLCGCGLVLAGRSYRHAAARALLRTAGLVCWSAVLVSALASLRSGAGTPLAGIAITTAVAVLVAAVATGRGWRSAWWSRRAEIAEALCGSAAVASVLVATGVFRAVWESIHMQV</sequence>
<evidence type="ECO:0000259" key="2">
    <source>
        <dbReference type="Pfam" id="PF19053"/>
    </source>
</evidence>
<protein>
    <recommendedName>
        <fullName evidence="2">EccD-like transmembrane domain-containing protein</fullName>
    </recommendedName>
</protein>
<gene>
    <name evidence="3" type="ORF">FB382_003623</name>
</gene>
<dbReference type="AlphaFoldDB" id="A0A7W3PBB9"/>
<feature type="transmembrane region" description="Helical" evidence="1">
    <location>
        <begin position="179"/>
        <end position="198"/>
    </location>
</feature>
<accession>A0A7W3PBB9</accession>
<comment type="caution">
    <text evidence="3">The sequence shown here is derived from an EMBL/GenBank/DDBJ whole genome shotgun (WGS) entry which is preliminary data.</text>
</comment>
<evidence type="ECO:0000313" key="4">
    <source>
        <dbReference type="Proteomes" id="UP000580910"/>
    </source>
</evidence>
<name>A0A7W3PBB9_9ACTN</name>
<feature type="transmembrane region" description="Helical" evidence="1">
    <location>
        <begin position="210"/>
        <end position="230"/>
    </location>
</feature>